<dbReference type="KEGG" id="puo:RZN69_00780"/>
<protein>
    <recommendedName>
        <fullName evidence="5">Tetratricopeptide repeat protein</fullName>
    </recommendedName>
</protein>
<dbReference type="Gene3D" id="1.25.40.10">
    <property type="entry name" value="Tetratricopeptide repeat domain"/>
    <property type="match status" value="1"/>
</dbReference>
<reference evidence="3 4" key="1">
    <citation type="submission" date="2023-10" db="EMBL/GenBank/DDBJ databases">
        <title>Rubellicoccus peritrichatus gen. nov., sp. nov., isolated from an algae of coral reef tank.</title>
        <authorList>
            <person name="Luo J."/>
        </authorList>
    </citation>
    <scope>NUCLEOTIDE SEQUENCE [LARGE SCALE GENOMIC DNA]</scope>
    <source>
        <strain evidence="3 4">CR14</strain>
    </source>
</reference>
<name>A0AAQ3QRT0_9BACT</name>
<dbReference type="InterPro" id="IPR011990">
    <property type="entry name" value="TPR-like_helical_dom_sf"/>
</dbReference>
<accession>A0AAQ3QRT0</accession>
<feature type="signal peptide" evidence="2">
    <location>
        <begin position="1"/>
        <end position="20"/>
    </location>
</feature>
<evidence type="ECO:0000313" key="4">
    <source>
        <dbReference type="Proteomes" id="UP001304300"/>
    </source>
</evidence>
<keyword evidence="2" id="KW-0732">Signal</keyword>
<dbReference type="RefSeq" id="WP_317834087.1">
    <property type="nucleotide sequence ID" value="NZ_CP136920.1"/>
</dbReference>
<feature type="chain" id="PRO_5043016034" description="Tetratricopeptide repeat protein" evidence="2">
    <location>
        <begin position="21"/>
        <end position="374"/>
    </location>
</feature>
<evidence type="ECO:0000313" key="3">
    <source>
        <dbReference type="EMBL" id="WOO41603.1"/>
    </source>
</evidence>
<sequence length="374" mass="42344">MRKLSLVCTLILVFLSSAYGQDGTDYFKQYGNKPIPVTNRTGGADTKLFLVGEDRGDLIFRYNMNDNREIGVPLDTEGLLLYYMAPKKLLEAMQAIDLEDFEVAVQGMRSGIYPLIPYLEIPQNRFNIHPYVERFAYALINSEGNDDETVAFFQRIPLTKLSPVFSTYAIQLVERLVEQKKNREAMALLDKLPLTGEGSILPRILYFANSLRKDGNIEEALFLYQRIQQVKGTPEAEKSVLWIAYCNVELDRLESARLFLEQAGDIKPGETGYSLKQLIQGKILLIEEQPIAAMAQISRGVVYTDVGSDWAPEITYTAGYCYEILEKPDTAREIYGEVLLFYPKTMWGEKSKTQLDALPPKSVPKPTETDTEPS</sequence>
<dbReference type="AlphaFoldDB" id="A0AAQ3QRT0"/>
<evidence type="ECO:0008006" key="5">
    <source>
        <dbReference type="Google" id="ProtNLM"/>
    </source>
</evidence>
<evidence type="ECO:0000256" key="2">
    <source>
        <dbReference type="SAM" id="SignalP"/>
    </source>
</evidence>
<evidence type="ECO:0000256" key="1">
    <source>
        <dbReference type="SAM" id="MobiDB-lite"/>
    </source>
</evidence>
<gene>
    <name evidence="3" type="ORF">RZN69_00780</name>
</gene>
<dbReference type="EMBL" id="CP136920">
    <property type="protein sequence ID" value="WOO41603.1"/>
    <property type="molecule type" value="Genomic_DNA"/>
</dbReference>
<dbReference type="Proteomes" id="UP001304300">
    <property type="component" value="Chromosome"/>
</dbReference>
<feature type="region of interest" description="Disordered" evidence="1">
    <location>
        <begin position="353"/>
        <end position="374"/>
    </location>
</feature>
<proteinExistence type="predicted"/>
<dbReference type="SUPFAM" id="SSF48452">
    <property type="entry name" value="TPR-like"/>
    <property type="match status" value="1"/>
</dbReference>
<organism evidence="3 4">
    <name type="scientific">Rubellicoccus peritrichatus</name>
    <dbReference type="NCBI Taxonomy" id="3080537"/>
    <lineage>
        <taxon>Bacteria</taxon>
        <taxon>Pseudomonadati</taxon>
        <taxon>Verrucomicrobiota</taxon>
        <taxon>Opitutia</taxon>
        <taxon>Puniceicoccales</taxon>
        <taxon>Cerasicoccaceae</taxon>
        <taxon>Rubellicoccus</taxon>
    </lineage>
</organism>
<keyword evidence="4" id="KW-1185">Reference proteome</keyword>